<comment type="caution">
    <text evidence="2">The sequence shown here is derived from an EMBL/GenBank/DDBJ whole genome shotgun (WGS) entry which is preliminary data.</text>
</comment>
<evidence type="ECO:0000313" key="2">
    <source>
        <dbReference type="EMBL" id="CAA7059671.1"/>
    </source>
</evidence>
<evidence type="ECO:0000256" key="1">
    <source>
        <dbReference type="SAM" id="SignalP"/>
    </source>
</evidence>
<feature type="chain" id="PRO_5025692763" evidence="1">
    <location>
        <begin position="19"/>
        <end position="98"/>
    </location>
</feature>
<proteinExistence type="predicted"/>
<dbReference type="Proteomes" id="UP000467841">
    <property type="component" value="Unassembled WGS sequence"/>
</dbReference>
<feature type="signal peptide" evidence="1">
    <location>
        <begin position="1"/>
        <end position="18"/>
    </location>
</feature>
<name>A0A6D2L5R2_9BRAS</name>
<keyword evidence="1" id="KW-0732">Signal</keyword>
<reference evidence="2" key="1">
    <citation type="submission" date="2020-01" db="EMBL/GenBank/DDBJ databases">
        <authorList>
            <person name="Mishra B."/>
        </authorList>
    </citation>
    <scope>NUCLEOTIDE SEQUENCE [LARGE SCALE GENOMIC DNA]</scope>
</reference>
<dbReference type="EMBL" id="CACVBM020001790">
    <property type="protein sequence ID" value="CAA7059671.1"/>
    <property type="molecule type" value="Genomic_DNA"/>
</dbReference>
<sequence length="98" mass="11063">MLLLLLLLQSKDNFPGKAIQNPKEQCKRSSLKKDLLKKSSRKVAIHTLHQLSSHKLDWQLDRVQTLPARSSQMLYVPTPPDDDTYPLIAGSGLPLSYP</sequence>
<protein>
    <submittedName>
        <fullName evidence="2">Uncharacterized protein</fullName>
    </submittedName>
</protein>
<dbReference type="AlphaFoldDB" id="A0A6D2L5R2"/>
<keyword evidence="3" id="KW-1185">Reference proteome</keyword>
<accession>A0A6D2L5R2</accession>
<evidence type="ECO:0000313" key="3">
    <source>
        <dbReference type="Proteomes" id="UP000467841"/>
    </source>
</evidence>
<gene>
    <name evidence="2" type="ORF">MERR_LOCUS46907</name>
</gene>
<organism evidence="2 3">
    <name type="scientific">Microthlaspi erraticum</name>
    <dbReference type="NCBI Taxonomy" id="1685480"/>
    <lineage>
        <taxon>Eukaryota</taxon>
        <taxon>Viridiplantae</taxon>
        <taxon>Streptophyta</taxon>
        <taxon>Embryophyta</taxon>
        <taxon>Tracheophyta</taxon>
        <taxon>Spermatophyta</taxon>
        <taxon>Magnoliopsida</taxon>
        <taxon>eudicotyledons</taxon>
        <taxon>Gunneridae</taxon>
        <taxon>Pentapetalae</taxon>
        <taxon>rosids</taxon>
        <taxon>malvids</taxon>
        <taxon>Brassicales</taxon>
        <taxon>Brassicaceae</taxon>
        <taxon>Coluteocarpeae</taxon>
        <taxon>Microthlaspi</taxon>
    </lineage>
</organism>